<dbReference type="InterPro" id="IPR050989">
    <property type="entry name" value="Rap1_Ran_GAP"/>
</dbReference>
<comment type="caution">
    <text evidence="6">The sequence shown here is derived from an EMBL/GenBank/DDBJ whole genome shotgun (WGS) entry which is preliminary data.</text>
</comment>
<keyword evidence="7" id="KW-1185">Reference proteome</keyword>
<dbReference type="PROSITE" id="PS50085">
    <property type="entry name" value="RAPGAP"/>
    <property type="match status" value="1"/>
</dbReference>
<evidence type="ECO:0000259" key="5">
    <source>
        <dbReference type="PROSITE" id="PS50085"/>
    </source>
</evidence>
<evidence type="ECO:0000256" key="1">
    <source>
        <dbReference type="ARBA" id="ARBA00022468"/>
    </source>
</evidence>
<feature type="domain" description="Rap-GAP" evidence="5">
    <location>
        <begin position="215"/>
        <end position="431"/>
    </location>
</feature>
<dbReference type="OrthoDB" id="2499658at2759"/>
<keyword evidence="3" id="KW-0175">Coiled coil</keyword>
<dbReference type="GO" id="GO:0051056">
    <property type="term" value="P:regulation of small GTPase mediated signal transduction"/>
    <property type="evidence" value="ECO:0007669"/>
    <property type="project" value="InterPro"/>
</dbReference>
<dbReference type="Proteomes" id="UP000597762">
    <property type="component" value="Unassembled WGS sequence"/>
</dbReference>
<dbReference type="FunFam" id="3.40.50.11210:FF:000002">
    <property type="entry name" value="Signal-induced proliferation-associated 1-like protein 1"/>
    <property type="match status" value="1"/>
</dbReference>
<gene>
    <name evidence="6" type="ORF">SPHA_10898</name>
</gene>
<dbReference type="GO" id="GO:0005096">
    <property type="term" value="F:GTPase activator activity"/>
    <property type="evidence" value="ECO:0007669"/>
    <property type="project" value="UniProtKB-KW"/>
</dbReference>
<dbReference type="AlphaFoldDB" id="A0A812B171"/>
<keyword evidence="2" id="KW-0597">Phosphoprotein</keyword>
<dbReference type="GO" id="GO:0005737">
    <property type="term" value="C:cytoplasm"/>
    <property type="evidence" value="ECO:0007669"/>
    <property type="project" value="TreeGrafter"/>
</dbReference>
<dbReference type="SUPFAM" id="SSF111347">
    <property type="entry name" value="Rap/Ran-GAP"/>
    <property type="match status" value="1"/>
</dbReference>
<dbReference type="Pfam" id="PF21022">
    <property type="entry name" value="Rap-GAP_dimer"/>
    <property type="match status" value="1"/>
</dbReference>
<dbReference type="PANTHER" id="PTHR15711:SF22">
    <property type="entry name" value="RAP-GAP DOMAIN-CONTAINING PROTEIN"/>
    <property type="match status" value="1"/>
</dbReference>
<accession>A0A812B171</accession>
<dbReference type="Pfam" id="PF02145">
    <property type="entry name" value="Rap_GAP"/>
    <property type="match status" value="1"/>
</dbReference>
<proteinExistence type="predicted"/>
<name>A0A812B171_ACAPH</name>
<organism evidence="6 7">
    <name type="scientific">Acanthosepion pharaonis</name>
    <name type="common">Pharaoh cuttlefish</name>
    <name type="synonym">Sepia pharaonis</name>
    <dbReference type="NCBI Taxonomy" id="158019"/>
    <lineage>
        <taxon>Eukaryota</taxon>
        <taxon>Metazoa</taxon>
        <taxon>Spiralia</taxon>
        <taxon>Lophotrochozoa</taxon>
        <taxon>Mollusca</taxon>
        <taxon>Cephalopoda</taxon>
        <taxon>Coleoidea</taxon>
        <taxon>Decapodiformes</taxon>
        <taxon>Sepiida</taxon>
        <taxon>Sepiina</taxon>
        <taxon>Sepiidae</taxon>
        <taxon>Acanthosepion</taxon>
    </lineage>
</organism>
<dbReference type="EMBL" id="CAHIKZ030000357">
    <property type="protein sequence ID" value="CAE1170042.1"/>
    <property type="molecule type" value="Genomic_DNA"/>
</dbReference>
<keyword evidence="1" id="KW-0343">GTPase activation</keyword>
<dbReference type="Gene3D" id="6.10.140.210">
    <property type="match status" value="1"/>
</dbReference>
<protein>
    <submittedName>
        <fullName evidence="6">SIPA1L2</fullName>
    </submittedName>
</protein>
<dbReference type="InterPro" id="IPR011993">
    <property type="entry name" value="PH-like_dom_sf"/>
</dbReference>
<evidence type="ECO:0000256" key="4">
    <source>
        <dbReference type="SAM" id="MobiDB-lite"/>
    </source>
</evidence>
<evidence type="ECO:0000313" key="7">
    <source>
        <dbReference type="Proteomes" id="UP000597762"/>
    </source>
</evidence>
<dbReference type="Gene3D" id="3.40.50.11210">
    <property type="entry name" value="Rap/Ran-GAP"/>
    <property type="match status" value="1"/>
</dbReference>
<reference evidence="6" key="1">
    <citation type="submission" date="2021-01" db="EMBL/GenBank/DDBJ databases">
        <authorList>
            <person name="Li R."/>
            <person name="Bekaert M."/>
        </authorList>
    </citation>
    <scope>NUCLEOTIDE SEQUENCE</scope>
    <source>
        <strain evidence="6">Farmed</strain>
    </source>
</reference>
<dbReference type="Gene3D" id="2.30.29.30">
    <property type="entry name" value="Pleckstrin-homology domain (PH domain)/Phosphotyrosine-binding domain (PTB)"/>
    <property type="match status" value="1"/>
</dbReference>
<feature type="compositionally biased region" description="Low complexity" evidence="4">
    <location>
        <begin position="50"/>
        <end position="61"/>
    </location>
</feature>
<evidence type="ECO:0000256" key="2">
    <source>
        <dbReference type="ARBA" id="ARBA00022553"/>
    </source>
</evidence>
<evidence type="ECO:0000313" key="6">
    <source>
        <dbReference type="EMBL" id="CAE1170042.1"/>
    </source>
</evidence>
<dbReference type="InterPro" id="IPR035974">
    <property type="entry name" value="Rap/Ran-GAP_sf"/>
</dbReference>
<dbReference type="InterPro" id="IPR000331">
    <property type="entry name" value="Rap/Ran_GAP_dom"/>
</dbReference>
<feature type="region of interest" description="Disordered" evidence="4">
    <location>
        <begin position="1"/>
        <end position="77"/>
    </location>
</feature>
<evidence type="ECO:0000256" key="3">
    <source>
        <dbReference type="ARBA" id="ARBA00023054"/>
    </source>
</evidence>
<sequence>MASDEQLVSSKRGVNGGSSHIMVPDTSQNRPKQTVDFYKQHILSDKTPPSSDNNNDVESNVQKSGSDHNGVLDSSPGPSGQVLSPFIKIKNQIIEYVDYGAHYYRNYFYGLDHQNYFGIDENLGPIAVSIKKEKTERENLGSKSEYGQTQYRIIFRTSELATHRGSILEDAIPSSSRLSSSRGVSSKDVLEYVLPEVNLSCLKQAISGQKIADQLMKLDEQGITTSYKVGIMYCKADQSTEEEMYNNEIHGPAFEEFLECIGTRVRLKGFDKYRGQLDNKMDSTGTHSIYSTFNNYEIMFHVSTLLPFTPSNRQQLLRKRHIGNDIVSIVFQEPGALPFTPKSVRSHFQHVFIIVRVHNPNTPEVSYSVAVSRCKDVPPFGPPIPETPFKKGPEFTDFLFAKVINGENAAHQSEKFKAMAARTHQEYLRDLATNYVTSTALDSTSKLSKFTLGSGRKKERSKVKIVPDFHAKGATVFFVKVEDHGFSKEIDCLLGIAAEYIVFIEDNTKDVIYTIPCSSILGWTAFTNSLKLYHNQGDCVEMRPSSGESYEVVDIVSRLSGVTRGCQTQEMTLRRNDIGQLGFHIQAEGIVTEVEHYGFAWEAGIRKEYSLSLSSPFLSPLRFSPPVSSFLSLSLLSVSLSLSPLRFSLLSVSLSSPFLSPLRFSLLSVSLSLSSPFLSLSPLRFSLSLLSVSLSLRSLSLLSRSLSPPVLFSLSLLSSPLFSLSSLSLSSVLSSPSLSLPSPLSLSPLPSLSLSPLRLSLSLSLPLSPSSLSLSLSPSPLSLSPLPLSLSPPLSLSLPSLSLPPLSLSSPLSLLPLLSSPSLSLSLPPPLSPPPLLSPPPFSLSPPLSLSPLPPPFSLSPPPPS</sequence>
<dbReference type="SUPFAM" id="SSF50729">
    <property type="entry name" value="PH domain-like"/>
    <property type="match status" value="1"/>
</dbReference>
<dbReference type="PANTHER" id="PTHR15711">
    <property type="entry name" value="RAP GTPASE-ACTIVATING PROTEIN"/>
    <property type="match status" value="1"/>
</dbReference>